<dbReference type="Gene3D" id="2.60.120.260">
    <property type="entry name" value="Galactose-binding domain-like"/>
    <property type="match status" value="2"/>
</dbReference>
<name>A0A4Q1C4W0_9BACT</name>
<dbReference type="OrthoDB" id="174162at2"/>
<proteinExistence type="predicted"/>
<keyword evidence="2" id="KW-0378">Hydrolase</keyword>
<dbReference type="Pfam" id="PF17132">
    <property type="entry name" value="Glyco_hydro_106"/>
    <property type="match status" value="1"/>
</dbReference>
<evidence type="ECO:0000256" key="1">
    <source>
        <dbReference type="ARBA" id="ARBA00022729"/>
    </source>
</evidence>
<reference evidence="4 5" key="1">
    <citation type="submission" date="2019-01" db="EMBL/GenBank/DDBJ databases">
        <title>Lacunisphaera sp. strain TWA-58.</title>
        <authorList>
            <person name="Chen W.-M."/>
        </authorList>
    </citation>
    <scope>NUCLEOTIDE SEQUENCE [LARGE SCALE GENOMIC DNA]</scope>
    <source>
        <strain evidence="4 5">TWA-58</strain>
    </source>
</reference>
<accession>A0A4Q1C4W0</accession>
<keyword evidence="1" id="KW-0732">Signal</keyword>
<keyword evidence="5" id="KW-1185">Reference proteome</keyword>
<evidence type="ECO:0000256" key="2">
    <source>
        <dbReference type="ARBA" id="ARBA00022801"/>
    </source>
</evidence>
<evidence type="ECO:0000313" key="5">
    <source>
        <dbReference type="Proteomes" id="UP000290218"/>
    </source>
</evidence>
<dbReference type="Pfam" id="PF22666">
    <property type="entry name" value="Glyco_hydro_2_N2"/>
    <property type="match status" value="1"/>
</dbReference>
<dbReference type="GO" id="GO:0004553">
    <property type="term" value="F:hydrolase activity, hydrolyzing O-glycosyl compounds"/>
    <property type="evidence" value="ECO:0007669"/>
    <property type="project" value="UniProtKB-ARBA"/>
</dbReference>
<comment type="caution">
    <text evidence="4">The sequence shown here is derived from an EMBL/GenBank/DDBJ whole genome shotgun (WGS) entry which is preliminary data.</text>
</comment>
<dbReference type="SUPFAM" id="SSF49785">
    <property type="entry name" value="Galactose-binding domain-like"/>
    <property type="match status" value="1"/>
</dbReference>
<dbReference type="NCBIfam" id="NF045579">
    <property type="entry name" value="rhamnoside_JR"/>
    <property type="match status" value="1"/>
</dbReference>
<sequence>MLARSRTDYCILRRGRRPLATHRRFWPHGGAPMMQPARRLLVCLWLLACLLPLPSVATAPTFDAVLFAEPPAESRPRVWMHLMNGNISSAGLTKDFEALAAAGVGGVILFSVDYGIPAGDVAFNSDRYRALLTHAAREARRLGLTLGLHNCDGWSSSGGPWIQVEDSMKRLVWSESVVRGGTAQRLRLPQPTTQLGFYREIAVLACPAEESELAARAAPLTLRSSPSVAALDRLRADDGDQVVALSASDGQTPWLEFAANTPFTARSLTLEHRSRHATAQLLASDDGETFRPVTALASYRTGKSTGVFTASFAPVTARVFRVVFSRTVELTHAELSTSPRLPDWPARNGMARLPADQLAPLVWSATPDKPTRVLPGQPDKDGHFTVDLPAGVWRILRFGYTTTAATNYPATAAGRGLECDKFDRRALEKHFAAYLDRVAADCGDLTSTTLKDVALDSYEMGGQNWTADLAAQFKAEHGYDLLPYLSLLAGYCQGDATEADAVLRDFRGFLAGLMQRNYYAAFTELCHRRGLQSYIEPYGFGPFDHVTAGGAADVPMAEFWLDLKEGTNFEAAISAAHIYGKSVVSAEAFTSWSDVNWKVHPARLKFPGDYAWARGVNEFCLHRFAHQANTHVVPGMTMGDIGSQLDRTQTWWPTAGREWLRYVARGSYLLRQGQPVADVLIYTGETSPQPTPTREQLALPAGYNFDLLDTPALLHRLSARAGRLVFPEGTSYRLLLLRNSAQLSLPVLRRLREFAAAGVPILGDAPTALRGRAPSSAEREEFAALVAALWPPTNVGPGQVPLATSPTERAAQFSRCGLTPDLVIADAPDAPFAHRRTDDTDLFFVLNPAADARVLRCSFRVTDRRPERWHAETGEIQPLDTYANRGDRTELELALPAHGSAFIVFRSDSGSRDSASAVKSSVASATPRPPLALAGPWQVTFEPVGAAHWQTSLARLSDWSEDPRPAVRYFSGTAEYRTEFTVPADWLADGLAVSLDLGRVEISAEVTLNGHPLGLRWSAPYAFDATRWLRPGENTLCVRVTNLWTNRLIGDNQLPRTDGYAPDAPMPRWYVENQPPPPSARTTFTTVDFYETETALLPSGLLGPVTLVQERAATRR</sequence>
<gene>
    <name evidence="4" type="ORF">ESB00_17430</name>
</gene>
<protein>
    <recommendedName>
        <fullName evidence="3">Beta-mannosidase-like galactose-binding domain-containing protein</fullName>
    </recommendedName>
</protein>
<dbReference type="PANTHER" id="PTHR43817">
    <property type="entry name" value="GLYCOSYL HYDROLASE"/>
    <property type="match status" value="1"/>
</dbReference>
<feature type="domain" description="Beta-mannosidase-like galactose-binding" evidence="3">
    <location>
        <begin position="974"/>
        <end position="1047"/>
    </location>
</feature>
<organism evidence="4 5">
    <name type="scientific">Oleiharenicola lentus</name>
    <dbReference type="NCBI Taxonomy" id="2508720"/>
    <lineage>
        <taxon>Bacteria</taxon>
        <taxon>Pseudomonadati</taxon>
        <taxon>Verrucomicrobiota</taxon>
        <taxon>Opitutia</taxon>
        <taxon>Opitutales</taxon>
        <taxon>Opitutaceae</taxon>
        <taxon>Oleiharenicola</taxon>
    </lineage>
</organism>
<dbReference type="PANTHER" id="PTHR43817:SF1">
    <property type="entry name" value="HYDROLASE, FAMILY 43, PUTATIVE (AFU_ORTHOLOGUE AFUA_3G01660)-RELATED"/>
    <property type="match status" value="1"/>
</dbReference>
<dbReference type="InterPro" id="IPR054593">
    <property type="entry name" value="Beta-mannosidase-like_N2"/>
</dbReference>
<evidence type="ECO:0000259" key="3">
    <source>
        <dbReference type="Pfam" id="PF22666"/>
    </source>
</evidence>
<dbReference type="InterPro" id="IPR008979">
    <property type="entry name" value="Galactose-bd-like_sf"/>
</dbReference>
<evidence type="ECO:0000313" key="4">
    <source>
        <dbReference type="EMBL" id="RXK53474.1"/>
    </source>
</evidence>
<dbReference type="AlphaFoldDB" id="A0A4Q1C4W0"/>
<dbReference type="Proteomes" id="UP000290218">
    <property type="component" value="Unassembled WGS sequence"/>
</dbReference>
<dbReference type="EMBL" id="SDHX01000002">
    <property type="protein sequence ID" value="RXK53474.1"/>
    <property type="molecule type" value="Genomic_DNA"/>
</dbReference>